<accession>A0AAW1RC39</accession>
<proteinExistence type="predicted"/>
<protein>
    <submittedName>
        <fullName evidence="2">Uncharacterized protein</fullName>
    </submittedName>
</protein>
<dbReference type="Proteomes" id="UP001438707">
    <property type="component" value="Unassembled WGS sequence"/>
</dbReference>
<evidence type="ECO:0000313" key="3">
    <source>
        <dbReference type="Proteomes" id="UP001438707"/>
    </source>
</evidence>
<keyword evidence="1" id="KW-0812">Transmembrane</keyword>
<evidence type="ECO:0000256" key="1">
    <source>
        <dbReference type="SAM" id="Phobius"/>
    </source>
</evidence>
<dbReference type="EMBL" id="JALJOS010000014">
    <property type="protein sequence ID" value="KAK9831051.1"/>
    <property type="molecule type" value="Genomic_DNA"/>
</dbReference>
<dbReference type="AlphaFoldDB" id="A0AAW1RC39"/>
<comment type="caution">
    <text evidence="2">The sequence shown here is derived from an EMBL/GenBank/DDBJ whole genome shotgun (WGS) entry which is preliminary data.</text>
</comment>
<organism evidence="2 3">
    <name type="scientific">Apatococcus lobatus</name>
    <dbReference type="NCBI Taxonomy" id="904363"/>
    <lineage>
        <taxon>Eukaryota</taxon>
        <taxon>Viridiplantae</taxon>
        <taxon>Chlorophyta</taxon>
        <taxon>core chlorophytes</taxon>
        <taxon>Trebouxiophyceae</taxon>
        <taxon>Chlorellales</taxon>
        <taxon>Chlorellaceae</taxon>
        <taxon>Apatococcus</taxon>
    </lineage>
</organism>
<keyword evidence="3" id="KW-1185">Reference proteome</keyword>
<reference evidence="2 3" key="1">
    <citation type="journal article" date="2024" name="Nat. Commun.">
        <title>Phylogenomics reveals the evolutionary origins of lichenization in chlorophyte algae.</title>
        <authorList>
            <person name="Puginier C."/>
            <person name="Libourel C."/>
            <person name="Otte J."/>
            <person name="Skaloud P."/>
            <person name="Haon M."/>
            <person name="Grisel S."/>
            <person name="Petersen M."/>
            <person name="Berrin J.G."/>
            <person name="Delaux P.M."/>
            <person name="Dal Grande F."/>
            <person name="Keller J."/>
        </authorList>
    </citation>
    <scope>NUCLEOTIDE SEQUENCE [LARGE SCALE GENOMIC DNA]</scope>
    <source>
        <strain evidence="2 3">SAG 2145</strain>
    </source>
</reference>
<keyword evidence="1" id="KW-0472">Membrane</keyword>
<gene>
    <name evidence="2" type="ORF">WJX74_001260</name>
</gene>
<evidence type="ECO:0000313" key="2">
    <source>
        <dbReference type="EMBL" id="KAK9831051.1"/>
    </source>
</evidence>
<sequence>MVSRGGRADVAEVPAATLPGTPSRQAFPIKEDKLIELAKEFSNKKNGVQNEDMLAPDFRFEFQVISLDRKGYLNAVKSFNLDDAFENLEPHYYHWRVDPFEVNRVWYTTRVTGTHTKELSVFGKKFKPTGKTVLGGPEQQSLVFNEKGQVRIFTGGYVVDRLVGNTKGLGGILGIFTALGVPVPWVFYNTLAWKVGVGINYAILGASKFLNLITFGLWRKLTSKET</sequence>
<keyword evidence="1" id="KW-1133">Transmembrane helix</keyword>
<feature type="transmembrane region" description="Helical" evidence="1">
    <location>
        <begin position="199"/>
        <end position="218"/>
    </location>
</feature>
<feature type="transmembrane region" description="Helical" evidence="1">
    <location>
        <begin position="169"/>
        <end position="187"/>
    </location>
</feature>
<name>A0AAW1RC39_9CHLO</name>